<evidence type="ECO:0000313" key="3">
    <source>
        <dbReference type="Proteomes" id="UP001610446"/>
    </source>
</evidence>
<comment type="caution">
    <text evidence="2">The sequence shown here is derived from an EMBL/GenBank/DDBJ whole genome shotgun (WGS) entry which is preliminary data.</text>
</comment>
<feature type="chain" id="PRO_5047247850" evidence="1">
    <location>
        <begin position="23"/>
        <end position="309"/>
    </location>
</feature>
<name>A0ABR4IDR3_9EURO</name>
<evidence type="ECO:0000313" key="2">
    <source>
        <dbReference type="EMBL" id="KAL2825892.1"/>
    </source>
</evidence>
<accession>A0ABR4IDR3</accession>
<gene>
    <name evidence="2" type="ORF">BJY01DRAFT_256128</name>
</gene>
<dbReference type="Proteomes" id="UP001610446">
    <property type="component" value="Unassembled WGS sequence"/>
</dbReference>
<feature type="non-terminal residue" evidence="2">
    <location>
        <position position="309"/>
    </location>
</feature>
<dbReference type="Gene3D" id="2.60.40.10">
    <property type="entry name" value="Immunoglobulins"/>
    <property type="match status" value="1"/>
</dbReference>
<proteinExistence type="predicted"/>
<organism evidence="2 3">
    <name type="scientific">Aspergillus pseudoustus</name>
    <dbReference type="NCBI Taxonomy" id="1810923"/>
    <lineage>
        <taxon>Eukaryota</taxon>
        <taxon>Fungi</taxon>
        <taxon>Dikarya</taxon>
        <taxon>Ascomycota</taxon>
        <taxon>Pezizomycotina</taxon>
        <taxon>Eurotiomycetes</taxon>
        <taxon>Eurotiomycetidae</taxon>
        <taxon>Eurotiales</taxon>
        <taxon>Aspergillaceae</taxon>
        <taxon>Aspergillus</taxon>
        <taxon>Aspergillus subgen. Nidulantes</taxon>
    </lineage>
</organism>
<dbReference type="EMBL" id="JBFXLU010000464">
    <property type="protein sequence ID" value="KAL2825892.1"/>
    <property type="molecule type" value="Genomic_DNA"/>
</dbReference>
<reference evidence="2 3" key="1">
    <citation type="submission" date="2024-07" db="EMBL/GenBank/DDBJ databases">
        <title>Section-level genome sequencing and comparative genomics of Aspergillus sections Usti and Cavernicolus.</title>
        <authorList>
            <consortium name="Lawrence Berkeley National Laboratory"/>
            <person name="Nybo J.L."/>
            <person name="Vesth T.C."/>
            <person name="Theobald S."/>
            <person name="Frisvad J.C."/>
            <person name="Larsen T.O."/>
            <person name="Kjaerboelling I."/>
            <person name="Rothschild-Mancinelli K."/>
            <person name="Lyhne E.K."/>
            <person name="Kogle M.E."/>
            <person name="Barry K."/>
            <person name="Clum A."/>
            <person name="Na H."/>
            <person name="Ledsgaard L."/>
            <person name="Lin J."/>
            <person name="Lipzen A."/>
            <person name="Kuo A."/>
            <person name="Riley R."/>
            <person name="Mondo S."/>
            <person name="Labutti K."/>
            <person name="Haridas S."/>
            <person name="Pangalinan J."/>
            <person name="Salamov A.A."/>
            <person name="Simmons B.A."/>
            <person name="Magnuson J.K."/>
            <person name="Chen J."/>
            <person name="Drula E."/>
            <person name="Henrissat B."/>
            <person name="Wiebenga A."/>
            <person name="Lubbers R.J."/>
            <person name="Gomes A.C."/>
            <person name="Makela M.R."/>
            <person name="Stajich J."/>
            <person name="Grigoriev I.V."/>
            <person name="Mortensen U.H."/>
            <person name="De Vries R.P."/>
            <person name="Baker S.E."/>
            <person name="Andersen M.R."/>
        </authorList>
    </citation>
    <scope>NUCLEOTIDE SEQUENCE [LARGE SCALE GENOMIC DNA]</scope>
    <source>
        <strain evidence="2 3">CBS 123904</strain>
    </source>
</reference>
<evidence type="ECO:0000256" key="1">
    <source>
        <dbReference type="SAM" id="SignalP"/>
    </source>
</evidence>
<sequence>MKKPSKRTAVALLTLFPLQVAGQIRVRFNPSNIRELVDSDFPALIVDSEAQSSSGGFGGANFTVSAPEGSYLEGNYYKYQYTRTVSHLGERVVNTGITTSEDNPGPITLSITGLEEGEHTLLTWHNLWDRSDGPAEVSVAVGDQAVASGIVQSSRIDNIWEAATSYITFSVGSPEETIEIVYTPSGGDGRVYLNGIEIDTPAIENQVSFPTPAHRDERLDPTDGTSIVALWRAPTGIKTPLYNVYFSRNNDNFTAVGQGLNKTQIELTGLNQLDTYWRVDVVDGETVYSGRPFMFRLAHLAFPGAEGYG</sequence>
<feature type="signal peptide" evidence="1">
    <location>
        <begin position="1"/>
        <end position="22"/>
    </location>
</feature>
<dbReference type="InterPro" id="IPR013783">
    <property type="entry name" value="Ig-like_fold"/>
</dbReference>
<protein>
    <submittedName>
        <fullName evidence="2">Uncharacterized protein</fullName>
    </submittedName>
</protein>
<keyword evidence="3" id="KW-1185">Reference proteome</keyword>
<keyword evidence="1" id="KW-0732">Signal</keyword>